<dbReference type="EMBL" id="JBHUFD010000003">
    <property type="protein sequence ID" value="MFD1872986.1"/>
    <property type="molecule type" value="Genomic_DNA"/>
</dbReference>
<sequence>MNFFVIADVHGCLHTLRELLTHWRPAEEILVQLGDLVDRGNYSPETVELCRQLSQDFPDKTVFLKGNHDWGMAEHLGPDGPYKAWLAWGGKGTLQQYQRHRAWLPLHAAWLAARPLAWEDEHIAFSHAGFADVPNPLDPNCPDGVLWRRGALRNTGRRQVVGHTPTGNGRPRFDPAANAYYLDTGAVFGNCLTALRFSETGEVLEIVAVPTHPEDIYFFEELL</sequence>
<dbReference type="Gene3D" id="3.60.21.10">
    <property type="match status" value="1"/>
</dbReference>
<organism evidence="2 3">
    <name type="scientific">Hymenobacter bucti</name>
    <dbReference type="NCBI Taxonomy" id="1844114"/>
    <lineage>
        <taxon>Bacteria</taxon>
        <taxon>Pseudomonadati</taxon>
        <taxon>Bacteroidota</taxon>
        <taxon>Cytophagia</taxon>
        <taxon>Cytophagales</taxon>
        <taxon>Hymenobacteraceae</taxon>
        <taxon>Hymenobacter</taxon>
    </lineage>
</organism>
<dbReference type="Proteomes" id="UP001597197">
    <property type="component" value="Unassembled WGS sequence"/>
</dbReference>
<dbReference type="InterPro" id="IPR050126">
    <property type="entry name" value="Ap4A_hydrolase"/>
</dbReference>
<keyword evidence="3" id="KW-1185">Reference proteome</keyword>
<dbReference type="SUPFAM" id="SSF56300">
    <property type="entry name" value="Metallo-dependent phosphatases"/>
    <property type="match status" value="1"/>
</dbReference>
<reference evidence="3" key="1">
    <citation type="journal article" date="2019" name="Int. J. Syst. Evol. Microbiol.">
        <title>The Global Catalogue of Microorganisms (GCM) 10K type strain sequencing project: providing services to taxonomists for standard genome sequencing and annotation.</title>
        <authorList>
            <consortium name="The Broad Institute Genomics Platform"/>
            <consortium name="The Broad Institute Genome Sequencing Center for Infectious Disease"/>
            <person name="Wu L."/>
            <person name="Ma J."/>
        </authorList>
    </citation>
    <scope>NUCLEOTIDE SEQUENCE [LARGE SCALE GENOMIC DNA]</scope>
    <source>
        <strain evidence="3">CGMCC 1.15795</strain>
    </source>
</reference>
<evidence type="ECO:0000313" key="2">
    <source>
        <dbReference type="EMBL" id="MFD1872986.1"/>
    </source>
</evidence>
<dbReference type="Pfam" id="PF00149">
    <property type="entry name" value="Metallophos"/>
    <property type="match status" value="1"/>
</dbReference>
<dbReference type="InterPro" id="IPR004843">
    <property type="entry name" value="Calcineurin-like_PHP"/>
</dbReference>
<evidence type="ECO:0000259" key="1">
    <source>
        <dbReference type="Pfam" id="PF00149"/>
    </source>
</evidence>
<dbReference type="PANTHER" id="PTHR42850:SF4">
    <property type="entry name" value="ZINC-DEPENDENT ENDOPOLYPHOSPHATASE"/>
    <property type="match status" value="1"/>
</dbReference>
<protein>
    <submittedName>
        <fullName evidence="2">Metallophosphoesterase</fullName>
    </submittedName>
</protein>
<accession>A0ABW4QTS7</accession>
<comment type="caution">
    <text evidence="2">The sequence shown here is derived from an EMBL/GenBank/DDBJ whole genome shotgun (WGS) entry which is preliminary data.</text>
</comment>
<gene>
    <name evidence="2" type="ORF">ACFSDX_11140</name>
</gene>
<dbReference type="InterPro" id="IPR029052">
    <property type="entry name" value="Metallo-depent_PP-like"/>
</dbReference>
<dbReference type="PANTHER" id="PTHR42850">
    <property type="entry name" value="METALLOPHOSPHOESTERASE"/>
    <property type="match status" value="1"/>
</dbReference>
<name>A0ABW4QTS7_9BACT</name>
<feature type="domain" description="Calcineurin-like phosphoesterase" evidence="1">
    <location>
        <begin position="1"/>
        <end position="179"/>
    </location>
</feature>
<proteinExistence type="predicted"/>
<evidence type="ECO:0000313" key="3">
    <source>
        <dbReference type="Proteomes" id="UP001597197"/>
    </source>
</evidence>
<dbReference type="RefSeq" id="WP_382313478.1">
    <property type="nucleotide sequence ID" value="NZ_JBHUFD010000003.1"/>
</dbReference>